<dbReference type="Pfam" id="PF08240">
    <property type="entry name" value="ADH_N"/>
    <property type="match status" value="1"/>
</dbReference>
<dbReference type="CDD" id="cd05283">
    <property type="entry name" value="CAD1"/>
    <property type="match status" value="1"/>
</dbReference>
<accession>A0ABR4A399</accession>
<dbReference type="InterPro" id="IPR013149">
    <property type="entry name" value="ADH-like_C"/>
</dbReference>
<dbReference type="EMBL" id="JBEFKJ010000021">
    <property type="protein sequence ID" value="KAL2040340.1"/>
    <property type="molecule type" value="Genomic_DNA"/>
</dbReference>
<comment type="caution">
    <text evidence="9">The sequence shown here is derived from an EMBL/GenBank/DDBJ whole genome shotgun (WGS) entry which is preliminary data.</text>
</comment>
<evidence type="ECO:0000256" key="5">
    <source>
        <dbReference type="RuleBase" id="RU361277"/>
    </source>
</evidence>
<sequence>MASIGAATAGKSMQDAFDAISDNVTTEETKKDNMHTDNMPVDTPELTQHLNHHHHPNSSSAETISTTRDTSLAPLKLTSPTTPQEPPPPTNQPPNTFTGYLATSPTSPLTHAPFPPKAFLPTDIDIAITHCGLCFSDISTYRSSWSPTLYPICLGHEIIGTAIRIGASARAGIRLGDRVGVGPQGYNCHLRSCQSCSSGRENYCPVRVGTYGERYGDGSGVSQGGFADFTRQDSNSVFGIPEGLDSASAAVMLCAGATVFEPLKEHGAATPGKRVGIVGLGGLGHLGVLFAKAMGCEYVVAVSRKEDKREDAMKLGADGYIATADEEGWAETHAASLDLIICTVSGPGMPLMEYLGLLRPKGVFCQVGIPEGSLPQLDTMALVLNGTSICFSDSASPGNVREMLSLAAKKGVRAWTECRPMVEINSVIKEMEEGRARFRYVMVNEESEKEI</sequence>
<evidence type="ECO:0000313" key="9">
    <source>
        <dbReference type="EMBL" id="KAL2040340.1"/>
    </source>
</evidence>
<evidence type="ECO:0000256" key="4">
    <source>
        <dbReference type="ARBA" id="ARBA00023002"/>
    </source>
</evidence>
<feature type="domain" description="Alcohol dehydrogenase-like N-terminal" evidence="8">
    <location>
        <begin position="121"/>
        <end position="241"/>
    </location>
</feature>
<gene>
    <name evidence="9" type="ORF">N7G274_006783</name>
</gene>
<evidence type="ECO:0000256" key="2">
    <source>
        <dbReference type="ARBA" id="ARBA00022723"/>
    </source>
</evidence>
<dbReference type="Proteomes" id="UP001590950">
    <property type="component" value="Unassembled WGS sequence"/>
</dbReference>
<dbReference type="InterPro" id="IPR002328">
    <property type="entry name" value="ADH_Zn_CS"/>
</dbReference>
<comment type="cofactor">
    <cofactor evidence="1 5">
        <name>Zn(2+)</name>
        <dbReference type="ChEBI" id="CHEBI:29105"/>
    </cofactor>
</comment>
<feature type="region of interest" description="Disordered" evidence="6">
    <location>
        <begin position="1"/>
        <end position="106"/>
    </location>
</feature>
<evidence type="ECO:0008006" key="11">
    <source>
        <dbReference type="Google" id="ProtNLM"/>
    </source>
</evidence>
<dbReference type="Gene3D" id="3.40.50.720">
    <property type="entry name" value="NAD(P)-binding Rossmann-like Domain"/>
    <property type="match status" value="1"/>
</dbReference>
<protein>
    <recommendedName>
        <fullName evidence="11">Enoyl reductase (ER) domain-containing protein</fullName>
    </recommendedName>
</protein>
<dbReference type="Gene3D" id="3.90.180.10">
    <property type="entry name" value="Medium-chain alcohol dehydrogenases, catalytic domain"/>
    <property type="match status" value="1"/>
</dbReference>
<keyword evidence="10" id="KW-1185">Reference proteome</keyword>
<reference evidence="9 10" key="1">
    <citation type="submission" date="2024-09" db="EMBL/GenBank/DDBJ databases">
        <title>Rethinking Asexuality: The Enigmatic Case of Functional Sexual Genes in Lepraria (Stereocaulaceae).</title>
        <authorList>
            <person name="Doellman M."/>
            <person name="Sun Y."/>
            <person name="Barcenas-Pena A."/>
            <person name="Lumbsch H.T."/>
            <person name="Grewe F."/>
        </authorList>
    </citation>
    <scope>NUCLEOTIDE SEQUENCE [LARGE SCALE GENOMIC DNA]</scope>
    <source>
        <strain evidence="9 10">Mercado 3170</strain>
    </source>
</reference>
<evidence type="ECO:0000313" key="10">
    <source>
        <dbReference type="Proteomes" id="UP001590950"/>
    </source>
</evidence>
<name>A0ABR4A399_9LECA</name>
<feature type="compositionally biased region" description="Polar residues" evidence="6">
    <location>
        <begin position="61"/>
        <end position="70"/>
    </location>
</feature>
<evidence type="ECO:0000256" key="6">
    <source>
        <dbReference type="SAM" id="MobiDB-lite"/>
    </source>
</evidence>
<proteinExistence type="inferred from homology"/>
<keyword evidence="2 5" id="KW-0479">Metal-binding</keyword>
<keyword evidence="3 5" id="KW-0862">Zinc</keyword>
<organism evidence="9 10">
    <name type="scientific">Stereocaulon virgatum</name>
    <dbReference type="NCBI Taxonomy" id="373712"/>
    <lineage>
        <taxon>Eukaryota</taxon>
        <taxon>Fungi</taxon>
        <taxon>Dikarya</taxon>
        <taxon>Ascomycota</taxon>
        <taxon>Pezizomycotina</taxon>
        <taxon>Lecanoromycetes</taxon>
        <taxon>OSLEUM clade</taxon>
        <taxon>Lecanoromycetidae</taxon>
        <taxon>Lecanorales</taxon>
        <taxon>Lecanorineae</taxon>
        <taxon>Stereocaulaceae</taxon>
        <taxon>Stereocaulon</taxon>
    </lineage>
</organism>
<dbReference type="Pfam" id="PF00107">
    <property type="entry name" value="ADH_zinc_N"/>
    <property type="match status" value="1"/>
</dbReference>
<evidence type="ECO:0000256" key="3">
    <source>
        <dbReference type="ARBA" id="ARBA00022833"/>
    </source>
</evidence>
<evidence type="ECO:0000259" key="7">
    <source>
        <dbReference type="Pfam" id="PF00107"/>
    </source>
</evidence>
<evidence type="ECO:0000256" key="1">
    <source>
        <dbReference type="ARBA" id="ARBA00001947"/>
    </source>
</evidence>
<dbReference type="PROSITE" id="PS00059">
    <property type="entry name" value="ADH_ZINC"/>
    <property type="match status" value="1"/>
</dbReference>
<dbReference type="SUPFAM" id="SSF51735">
    <property type="entry name" value="NAD(P)-binding Rossmann-fold domains"/>
    <property type="match status" value="1"/>
</dbReference>
<feature type="compositionally biased region" description="Polar residues" evidence="6">
    <location>
        <begin position="97"/>
        <end position="106"/>
    </location>
</feature>
<dbReference type="InterPro" id="IPR036291">
    <property type="entry name" value="NAD(P)-bd_dom_sf"/>
</dbReference>
<dbReference type="InterPro" id="IPR047109">
    <property type="entry name" value="CAD-like"/>
</dbReference>
<dbReference type="InterPro" id="IPR013154">
    <property type="entry name" value="ADH-like_N"/>
</dbReference>
<dbReference type="PANTHER" id="PTHR42683">
    <property type="entry name" value="ALDEHYDE REDUCTASE"/>
    <property type="match status" value="1"/>
</dbReference>
<feature type="domain" description="Alcohol dehydrogenase-like C-terminal" evidence="7">
    <location>
        <begin position="282"/>
        <end position="408"/>
    </location>
</feature>
<dbReference type="InterPro" id="IPR011032">
    <property type="entry name" value="GroES-like_sf"/>
</dbReference>
<feature type="compositionally biased region" description="Pro residues" evidence="6">
    <location>
        <begin position="83"/>
        <end position="92"/>
    </location>
</feature>
<comment type="similarity">
    <text evidence="5">Belongs to the zinc-containing alcohol dehydrogenase family.</text>
</comment>
<evidence type="ECO:0000259" key="8">
    <source>
        <dbReference type="Pfam" id="PF08240"/>
    </source>
</evidence>
<keyword evidence="4" id="KW-0560">Oxidoreductase</keyword>
<dbReference type="SUPFAM" id="SSF50129">
    <property type="entry name" value="GroES-like"/>
    <property type="match status" value="1"/>
</dbReference>